<gene>
    <name evidence="2" type="ORF">RAH46_13135</name>
</gene>
<dbReference type="SUPFAM" id="SSF143422">
    <property type="entry name" value="Transposase IS200-like"/>
    <property type="match status" value="1"/>
</dbReference>
<evidence type="ECO:0000313" key="2">
    <source>
        <dbReference type="EMBL" id="WMW08323.1"/>
    </source>
</evidence>
<dbReference type="SMART" id="SM01321">
    <property type="entry name" value="Y1_Tnp"/>
    <property type="match status" value="1"/>
</dbReference>
<dbReference type="RefSeq" id="WP_011534372.1">
    <property type="nucleotide sequence ID" value="NZ_CP132921.1"/>
</dbReference>
<dbReference type="GeneID" id="32806320"/>
<dbReference type="Gene3D" id="3.30.70.1290">
    <property type="entry name" value="Transposase IS200-like"/>
    <property type="match status" value="1"/>
</dbReference>
<sequence length="154" mass="17862">MHTPQGSQLRRGRYSEPGRLYVLTTVTHHRQPLFLDLHHARTAIRFLRQADQEGQCRSLAWVVMPDHVHWLVELKEESLSTLMRYFKARSSHALRKAGVSLIPVWQAGFHDRALRREDDVVKVARYIVANPLRAGLVDKLGKYPHWVAVWVQGL</sequence>
<dbReference type="Pfam" id="PF01797">
    <property type="entry name" value="Y1_Tnp"/>
    <property type="match status" value="1"/>
</dbReference>
<evidence type="ECO:0000313" key="3">
    <source>
        <dbReference type="Proteomes" id="UP001183127"/>
    </source>
</evidence>
<dbReference type="InterPro" id="IPR052715">
    <property type="entry name" value="RAYT_transposase"/>
</dbReference>
<dbReference type="PANTHER" id="PTHR36966">
    <property type="entry name" value="REP-ASSOCIATED TYROSINE TRANSPOSASE"/>
    <property type="match status" value="1"/>
</dbReference>
<reference evidence="2 3" key="1">
    <citation type="submission" date="2023-08" db="EMBL/GenBank/DDBJ databases">
        <title>Complete Genome Sequence of Pseudomonas entomophila TVIN A01.</title>
        <authorList>
            <person name="Shelke T."/>
            <person name="Mahar N.S."/>
            <person name="Gupta I."/>
            <person name="Gupta V."/>
        </authorList>
    </citation>
    <scope>NUCLEOTIDE SEQUENCE [LARGE SCALE GENOMIC DNA]</scope>
    <source>
        <strain evidence="2 3">TVIN-A01</strain>
    </source>
</reference>
<feature type="domain" description="Transposase IS200-like" evidence="1">
    <location>
        <begin position="16"/>
        <end position="130"/>
    </location>
</feature>
<name>A0ABY9QWB6_9PSED</name>
<dbReference type="InterPro" id="IPR002686">
    <property type="entry name" value="Transposase_17"/>
</dbReference>
<dbReference type="NCBIfam" id="NF047646">
    <property type="entry name" value="REP_Tyr_transpos"/>
    <property type="match status" value="1"/>
</dbReference>
<evidence type="ECO:0000259" key="1">
    <source>
        <dbReference type="SMART" id="SM01321"/>
    </source>
</evidence>
<dbReference type="EMBL" id="CP132921">
    <property type="protein sequence ID" value="WMW08323.1"/>
    <property type="molecule type" value="Genomic_DNA"/>
</dbReference>
<keyword evidence="3" id="KW-1185">Reference proteome</keyword>
<proteinExistence type="predicted"/>
<protein>
    <submittedName>
        <fullName evidence="2">Transposase</fullName>
    </submittedName>
</protein>
<dbReference type="Proteomes" id="UP001183127">
    <property type="component" value="Chromosome"/>
</dbReference>
<organism evidence="2 3">
    <name type="scientific">Pseudomonas entomophila</name>
    <dbReference type="NCBI Taxonomy" id="312306"/>
    <lineage>
        <taxon>Bacteria</taxon>
        <taxon>Pseudomonadati</taxon>
        <taxon>Pseudomonadota</taxon>
        <taxon>Gammaproteobacteria</taxon>
        <taxon>Pseudomonadales</taxon>
        <taxon>Pseudomonadaceae</taxon>
        <taxon>Pseudomonas</taxon>
    </lineage>
</organism>
<dbReference type="InterPro" id="IPR036515">
    <property type="entry name" value="Transposase_17_sf"/>
</dbReference>
<accession>A0ABY9QWB6</accession>
<dbReference type="PANTHER" id="PTHR36966:SF1">
    <property type="entry name" value="REP-ASSOCIATED TYROSINE TRANSPOSASE"/>
    <property type="match status" value="1"/>
</dbReference>